<evidence type="ECO:0000313" key="1">
    <source>
        <dbReference type="EMBL" id="KOX75274.1"/>
    </source>
</evidence>
<dbReference type="EMBL" id="KQ435768">
    <property type="protein sequence ID" value="KOX75274.1"/>
    <property type="molecule type" value="Genomic_DNA"/>
</dbReference>
<evidence type="ECO:0000313" key="2">
    <source>
        <dbReference type="Proteomes" id="UP000053105"/>
    </source>
</evidence>
<gene>
    <name evidence="1" type="ORF">WN51_13315</name>
</gene>
<sequence>MVICVKWIAIGQGILDRGTGNGGFYEECNVDVDTCVCVYSVFLQILEKPRAMKTRCVKGTALRRLF</sequence>
<accession>A0A0N0U5L0</accession>
<dbReference type="Proteomes" id="UP000053105">
    <property type="component" value="Unassembled WGS sequence"/>
</dbReference>
<name>A0A0N0U5L0_9HYME</name>
<keyword evidence="2" id="KW-1185">Reference proteome</keyword>
<reference evidence="1 2" key="1">
    <citation type="submission" date="2015-07" db="EMBL/GenBank/DDBJ databases">
        <title>The genome of Melipona quadrifasciata.</title>
        <authorList>
            <person name="Pan H."/>
            <person name="Kapheim K."/>
        </authorList>
    </citation>
    <scope>NUCLEOTIDE SEQUENCE [LARGE SCALE GENOMIC DNA]</scope>
    <source>
        <strain evidence="1">0111107301</strain>
        <tissue evidence="1">Whole body</tissue>
    </source>
</reference>
<protein>
    <submittedName>
        <fullName evidence="1">Uncharacterized protein</fullName>
    </submittedName>
</protein>
<proteinExistence type="predicted"/>
<dbReference type="AlphaFoldDB" id="A0A0N0U5L0"/>
<organism evidence="1 2">
    <name type="scientific">Melipona quadrifasciata</name>
    <dbReference type="NCBI Taxonomy" id="166423"/>
    <lineage>
        <taxon>Eukaryota</taxon>
        <taxon>Metazoa</taxon>
        <taxon>Ecdysozoa</taxon>
        <taxon>Arthropoda</taxon>
        <taxon>Hexapoda</taxon>
        <taxon>Insecta</taxon>
        <taxon>Pterygota</taxon>
        <taxon>Neoptera</taxon>
        <taxon>Endopterygota</taxon>
        <taxon>Hymenoptera</taxon>
        <taxon>Apocrita</taxon>
        <taxon>Aculeata</taxon>
        <taxon>Apoidea</taxon>
        <taxon>Anthophila</taxon>
        <taxon>Apidae</taxon>
        <taxon>Melipona</taxon>
    </lineage>
</organism>